<organism evidence="1">
    <name type="scientific">uncultured Microcoleus sp</name>
    <dbReference type="NCBI Taxonomy" id="259945"/>
    <lineage>
        <taxon>Bacteria</taxon>
        <taxon>Bacillati</taxon>
        <taxon>Cyanobacteriota</taxon>
        <taxon>Cyanophyceae</taxon>
        <taxon>Oscillatoriophycideae</taxon>
        <taxon>Oscillatoriales</taxon>
        <taxon>Microcoleaceae</taxon>
        <taxon>Microcoleus</taxon>
        <taxon>environmental samples</taxon>
    </lineage>
</organism>
<reference evidence="1" key="1">
    <citation type="submission" date="2020-02" db="EMBL/GenBank/DDBJ databases">
        <authorList>
            <person name="Meier V. D."/>
        </authorList>
    </citation>
    <scope>NUCLEOTIDE SEQUENCE</scope>
    <source>
        <strain evidence="1">AVDCRST_MAG84</strain>
    </source>
</reference>
<sequence>MRNEKGNKNIHEQTAKTRLLLQLRSTLSNVLDRRISETIIL</sequence>
<name>A0A6J4PX80_9CYAN</name>
<accession>A0A6J4PX80</accession>
<protein>
    <submittedName>
        <fullName evidence="1">Uncharacterized protein</fullName>
    </submittedName>
</protein>
<dbReference type="EMBL" id="CADCTZ010001873">
    <property type="protein sequence ID" value="CAA9428327.1"/>
    <property type="molecule type" value="Genomic_DNA"/>
</dbReference>
<gene>
    <name evidence="1" type="ORF">AVDCRST_MAG84-7626</name>
</gene>
<proteinExistence type="predicted"/>
<dbReference type="AlphaFoldDB" id="A0A6J4PX80"/>
<evidence type="ECO:0000313" key="1">
    <source>
        <dbReference type="EMBL" id="CAA9428327.1"/>
    </source>
</evidence>